<dbReference type="HOGENOM" id="CLU_350647_0_0_1"/>
<proteinExistence type="predicted"/>
<protein>
    <submittedName>
        <fullName evidence="1">Uncharacterized protein</fullName>
    </submittedName>
</protein>
<name>K1PDG7_MAGGI</name>
<dbReference type="AlphaFoldDB" id="K1PDG7"/>
<evidence type="ECO:0000313" key="1">
    <source>
        <dbReference type="EMBL" id="EKC21937.1"/>
    </source>
</evidence>
<dbReference type="InParanoid" id="K1PDG7"/>
<organism evidence="1">
    <name type="scientific">Magallana gigas</name>
    <name type="common">Pacific oyster</name>
    <name type="synonym">Crassostrea gigas</name>
    <dbReference type="NCBI Taxonomy" id="29159"/>
    <lineage>
        <taxon>Eukaryota</taxon>
        <taxon>Metazoa</taxon>
        <taxon>Spiralia</taxon>
        <taxon>Lophotrochozoa</taxon>
        <taxon>Mollusca</taxon>
        <taxon>Bivalvia</taxon>
        <taxon>Autobranchia</taxon>
        <taxon>Pteriomorphia</taxon>
        <taxon>Ostreida</taxon>
        <taxon>Ostreoidea</taxon>
        <taxon>Ostreidae</taxon>
        <taxon>Magallana</taxon>
    </lineage>
</organism>
<sequence length="803" mass="91554">MDAHLWPALNTALIDWSTVTSQEVKVKTDIDLYYYLYMLKFSLNHKLSISEYGKVEKALTQEYTIKHPECGCHVSIAHQEEVIDSQGSSVWHLPFILKVNGSIVTPPSINSTTFETTFNTTSQWKQKFTLVHTDEVTDKHKVFSVIFNHKVSEPAKEEIKKAIIATFVQQHPGVNSSLLNLTFGSQQETFSSKDNKTTGKSSSWELSYTISVGGSTVDSRSTTSLNTSLLTSNLNVTGPNNVKYRVITNTEAHTYIAASRVSSLYVKSFVSVEDIKKMEEKIAIAWKQQEAVWKWDYTMSLNSSHLVRAEIPPVDHTHLQGAVGSLVSVTGRKYQLVQSSVNFLDYRMHFPLYLTSKMAKENKDDFKKSLEEAWAKKETTLKNLVSVEIAGQEEYFTKQNGRAWKILYFVRLGGDYVPATSLVSIDQNRLVALLSNFTTSHNQRFQLIKEIDLQHSYRNAFSLNYFLKRSNGSVVESMTHKPLDLDEFSKSLTNVTNVKGKPYQVKVITGTVVRSRMMFSFHMTTEIGYMHREKFQSSIKAAWIRMQPVWQVDYVIEKSSSKVDPLELPPLPIAELQKNLTFHNPRGVLYQVVDTPSGLVDYRMHFGLFVSVEVKSTDFVHFSSALEHYWASKEGWCLPGLKDIRECEHHPSTGQHHGRRLSWSQVPVSGRPIEHSQEIRCRLLFSPLSYCSEIRPHSCFQCYQRNLDSDRGLTSKILYFLSVDGSWVDSGMLGNVNATILQQKLTSLSTSHKYELVVVAKEDLYRYEWLFTLDLLVPLLSVDYRKMESQLAAAWMADNSTSM</sequence>
<accession>K1PDG7</accession>
<dbReference type="EMBL" id="JH817835">
    <property type="protein sequence ID" value="EKC21937.1"/>
    <property type="molecule type" value="Genomic_DNA"/>
</dbReference>
<gene>
    <name evidence="1" type="ORF">CGI_10003061</name>
</gene>
<reference evidence="1" key="1">
    <citation type="journal article" date="2012" name="Nature">
        <title>The oyster genome reveals stress adaptation and complexity of shell formation.</title>
        <authorList>
            <person name="Zhang G."/>
            <person name="Fang X."/>
            <person name="Guo X."/>
            <person name="Li L."/>
            <person name="Luo R."/>
            <person name="Xu F."/>
            <person name="Yang P."/>
            <person name="Zhang L."/>
            <person name="Wang X."/>
            <person name="Qi H."/>
            <person name="Xiong Z."/>
            <person name="Que H."/>
            <person name="Xie Y."/>
            <person name="Holland P.W."/>
            <person name="Paps J."/>
            <person name="Zhu Y."/>
            <person name="Wu F."/>
            <person name="Chen Y."/>
            <person name="Wang J."/>
            <person name="Peng C."/>
            <person name="Meng J."/>
            <person name="Yang L."/>
            <person name="Liu J."/>
            <person name="Wen B."/>
            <person name="Zhang N."/>
            <person name="Huang Z."/>
            <person name="Zhu Q."/>
            <person name="Feng Y."/>
            <person name="Mount A."/>
            <person name="Hedgecock D."/>
            <person name="Xu Z."/>
            <person name="Liu Y."/>
            <person name="Domazet-Loso T."/>
            <person name="Du Y."/>
            <person name="Sun X."/>
            <person name="Zhang S."/>
            <person name="Liu B."/>
            <person name="Cheng P."/>
            <person name="Jiang X."/>
            <person name="Li J."/>
            <person name="Fan D."/>
            <person name="Wang W."/>
            <person name="Fu W."/>
            <person name="Wang T."/>
            <person name="Wang B."/>
            <person name="Zhang J."/>
            <person name="Peng Z."/>
            <person name="Li Y."/>
            <person name="Li N."/>
            <person name="Wang J."/>
            <person name="Chen M."/>
            <person name="He Y."/>
            <person name="Tan F."/>
            <person name="Song X."/>
            <person name="Zheng Q."/>
            <person name="Huang R."/>
            <person name="Yang H."/>
            <person name="Du X."/>
            <person name="Chen L."/>
            <person name="Yang M."/>
            <person name="Gaffney P.M."/>
            <person name="Wang S."/>
            <person name="Luo L."/>
            <person name="She Z."/>
            <person name="Ming Y."/>
            <person name="Huang W."/>
            <person name="Zhang S."/>
            <person name="Huang B."/>
            <person name="Zhang Y."/>
            <person name="Qu T."/>
            <person name="Ni P."/>
            <person name="Miao G."/>
            <person name="Wang J."/>
            <person name="Wang Q."/>
            <person name="Steinberg C.E."/>
            <person name="Wang H."/>
            <person name="Li N."/>
            <person name="Qian L."/>
            <person name="Zhang G."/>
            <person name="Li Y."/>
            <person name="Yang H."/>
            <person name="Liu X."/>
            <person name="Wang J."/>
            <person name="Yin Y."/>
            <person name="Wang J."/>
        </authorList>
    </citation>
    <scope>NUCLEOTIDE SEQUENCE [LARGE SCALE GENOMIC DNA]</scope>
    <source>
        <strain evidence="1">05x7-T-G4-1.051#20</strain>
    </source>
</reference>